<protein>
    <submittedName>
        <fullName evidence="2">GLPGLI family protein</fullName>
    </submittedName>
</protein>
<evidence type="ECO:0000256" key="1">
    <source>
        <dbReference type="SAM" id="SignalP"/>
    </source>
</evidence>
<gene>
    <name evidence="2" type="ORF">GXP67_03840</name>
</gene>
<proteinExistence type="predicted"/>
<feature type="chain" id="PRO_5025506861" evidence="1">
    <location>
        <begin position="23"/>
        <end position="261"/>
    </location>
</feature>
<evidence type="ECO:0000313" key="3">
    <source>
        <dbReference type="Proteomes" id="UP000480178"/>
    </source>
</evidence>
<dbReference type="Pfam" id="PF22252">
    <property type="entry name" value="PNGase_F-II_N"/>
    <property type="match status" value="1"/>
</dbReference>
<dbReference type="KEGG" id="rhoz:GXP67_03840"/>
<reference evidence="2 3" key="1">
    <citation type="submission" date="2020-01" db="EMBL/GenBank/DDBJ databases">
        <authorList>
            <person name="Kim M.K."/>
        </authorList>
    </citation>
    <scope>NUCLEOTIDE SEQUENCE [LARGE SCALE GENOMIC DNA]</scope>
    <source>
        <strain evidence="2 3">172606-1</strain>
    </source>
</reference>
<dbReference type="Proteomes" id="UP000480178">
    <property type="component" value="Chromosome"/>
</dbReference>
<accession>A0A6C0GD74</accession>
<dbReference type="NCBIfam" id="TIGR01200">
    <property type="entry name" value="GLPGLI"/>
    <property type="match status" value="1"/>
</dbReference>
<name>A0A6C0GD74_9BACT</name>
<dbReference type="EMBL" id="CP048222">
    <property type="protein sequence ID" value="QHT65857.1"/>
    <property type="molecule type" value="Genomic_DNA"/>
</dbReference>
<dbReference type="AlphaFoldDB" id="A0A6C0GD74"/>
<feature type="signal peptide" evidence="1">
    <location>
        <begin position="1"/>
        <end position="22"/>
    </location>
</feature>
<evidence type="ECO:0000313" key="2">
    <source>
        <dbReference type="EMBL" id="QHT65857.1"/>
    </source>
</evidence>
<dbReference type="InterPro" id="IPR005901">
    <property type="entry name" value="GLPGLI"/>
</dbReference>
<dbReference type="RefSeq" id="WP_162441934.1">
    <property type="nucleotide sequence ID" value="NZ_CP048222.1"/>
</dbReference>
<organism evidence="2 3">
    <name type="scientific">Rhodocytophaga rosea</name>
    <dbReference type="NCBI Taxonomy" id="2704465"/>
    <lineage>
        <taxon>Bacteria</taxon>
        <taxon>Pseudomonadati</taxon>
        <taxon>Bacteroidota</taxon>
        <taxon>Cytophagia</taxon>
        <taxon>Cytophagales</taxon>
        <taxon>Rhodocytophagaceae</taxon>
        <taxon>Rhodocytophaga</taxon>
    </lineage>
</organism>
<keyword evidence="1" id="KW-0732">Signal</keyword>
<keyword evidence="3" id="KW-1185">Reference proteome</keyword>
<sequence length="261" mass="29059">MKIAYVFTLLFCLLATMSSSYAQSAASGTIFYEGARKIDPSQMKIVINGEEVKPGSADAPDVPTIASFSQTLIFSGKYAKEEREMPRPVIRTLDGGPGGPEREQTMKMEPPLAEKLYLDLQTQKIIRVMEVKKEKKIYQAEEIFTRASGWQDSDKTRKIAGYACRKATCPWKGETYTIWYTTDLDFTYSPIRELTPSKGVVLLVEGSEESFKAIKIDAKPVALTEVQPAAGAEMVSAEELNDKRDKAMADFRQVMMPGGPR</sequence>